<dbReference type="SUPFAM" id="SSF51011">
    <property type="entry name" value="Glycosyl hydrolase domain"/>
    <property type="match status" value="1"/>
</dbReference>
<evidence type="ECO:0000256" key="1">
    <source>
        <dbReference type="ARBA" id="ARBA00001462"/>
    </source>
</evidence>
<dbReference type="AlphaFoldDB" id="A0A6L8V4E3"/>
<evidence type="ECO:0000256" key="8">
    <source>
        <dbReference type="ARBA" id="ARBA00023295"/>
    </source>
</evidence>
<evidence type="ECO:0000256" key="3">
    <source>
        <dbReference type="ARBA" id="ARBA00007186"/>
    </source>
</evidence>
<name>A0A6L8V4E3_9BACL</name>
<dbReference type="SMART" id="SM00813">
    <property type="entry name" value="Alpha-L-AF_C"/>
    <property type="match status" value="1"/>
</dbReference>
<dbReference type="GO" id="GO:0046373">
    <property type="term" value="P:L-arabinose metabolic process"/>
    <property type="evidence" value="ECO:0007669"/>
    <property type="project" value="InterPro"/>
</dbReference>
<dbReference type="GO" id="GO:0046556">
    <property type="term" value="F:alpha-L-arabinofuranosidase activity"/>
    <property type="evidence" value="ECO:0007669"/>
    <property type="project" value="UniProtKB-EC"/>
</dbReference>
<dbReference type="Pfam" id="PF22848">
    <property type="entry name" value="ASD1_dom"/>
    <property type="match status" value="1"/>
</dbReference>
<dbReference type="InterPro" id="IPR055235">
    <property type="entry name" value="ASD1_cat"/>
</dbReference>
<comment type="catalytic activity">
    <reaction evidence="1">
        <text>Hydrolysis of terminal non-reducing alpha-L-arabinofuranoside residues in alpha-L-arabinosides.</text>
        <dbReference type="EC" id="3.2.1.55"/>
    </reaction>
</comment>
<dbReference type="EMBL" id="WTUZ01000021">
    <property type="protein sequence ID" value="MZQ84140.1"/>
    <property type="molecule type" value="Genomic_DNA"/>
</dbReference>
<evidence type="ECO:0000256" key="7">
    <source>
        <dbReference type="ARBA" id="ARBA00023277"/>
    </source>
</evidence>
<gene>
    <name evidence="10" type="ORF">GQF01_18655</name>
</gene>
<organism evidence="10 11">
    <name type="scientific">Paenibacillus silvestris</name>
    <dbReference type="NCBI Taxonomy" id="2606219"/>
    <lineage>
        <taxon>Bacteria</taxon>
        <taxon>Bacillati</taxon>
        <taxon>Bacillota</taxon>
        <taxon>Bacilli</taxon>
        <taxon>Bacillales</taxon>
        <taxon>Paenibacillaceae</taxon>
        <taxon>Paenibacillus</taxon>
    </lineage>
</organism>
<dbReference type="SUPFAM" id="SSF51445">
    <property type="entry name" value="(Trans)glycosidases"/>
    <property type="match status" value="1"/>
</dbReference>
<evidence type="ECO:0000313" key="10">
    <source>
        <dbReference type="EMBL" id="MZQ84140.1"/>
    </source>
</evidence>
<keyword evidence="11" id="KW-1185">Reference proteome</keyword>
<keyword evidence="7" id="KW-0119">Carbohydrate metabolism</keyword>
<dbReference type="InterPro" id="IPR013780">
    <property type="entry name" value="Glyco_hydro_b"/>
</dbReference>
<dbReference type="Proteomes" id="UP000481087">
    <property type="component" value="Unassembled WGS sequence"/>
</dbReference>
<dbReference type="PANTHER" id="PTHR43576:SF2">
    <property type="entry name" value="INTRACELLULAR EXO-ALPHA-L-ARABINOFURANOSIDASE 2"/>
    <property type="match status" value="1"/>
</dbReference>
<evidence type="ECO:0000256" key="4">
    <source>
        <dbReference type="ARBA" id="ARBA00011165"/>
    </source>
</evidence>
<dbReference type="Pfam" id="PF06964">
    <property type="entry name" value="Alpha-L-AF_C"/>
    <property type="match status" value="1"/>
</dbReference>
<protein>
    <recommendedName>
        <fullName evidence="5">non-reducing end alpha-L-arabinofuranosidase</fullName>
        <ecNumber evidence="5">3.2.1.55</ecNumber>
    </recommendedName>
</protein>
<sequence length="497" mass="56326">MTNRITINTDRAKGTINRNIYGHFSEHLGRCIYEGLWVGEDSEIPNTNGIRNDVAAALKKMKIPVLRWPGGCFADEYHWKDGIGPKENRKRMINTHWGGVVENNHFGTHEFMMLCEMLECEPYINGNVGSGTVQEMADWVEYLTFEGVSPMAEMREANGRPAPWKVKYFGVGNENWGCGGNMRPEYYADLYRQFQTYVRNYGSNRIHKIACGPNTDDYHWMETLMKQAHRFMDSITLHYYTVPGDSWQEKGAATGFPEDMWHVTLKKAMFMEELISKHSAIMDQYDPDKRIGLLVDEWGTWHDVEPGTNPGFLYQQNTIRDALVAGISLNIFNEHCDRVQMANIAQLVNVLQAVILTEGEKMVLTPTYHVFDMYKVHQDAQLLDVHLSIEELGEGKQAIPQISVSASKDEEGRVHISLCNLDHQASANVELELRGLINKFVSVKGSTLTSDTMDGHNTFEETNKVAPTEFTAFSLVDQVISADLPPMSVTVLELTAE</sequence>
<comment type="caution">
    <text evidence="10">The sequence shown here is derived from an EMBL/GenBank/DDBJ whole genome shotgun (WGS) entry which is preliminary data.</text>
</comment>
<evidence type="ECO:0000256" key="6">
    <source>
        <dbReference type="ARBA" id="ARBA00022801"/>
    </source>
</evidence>
<dbReference type="Gene3D" id="2.60.40.1180">
    <property type="entry name" value="Golgi alpha-mannosidase II"/>
    <property type="match status" value="1"/>
</dbReference>
<dbReference type="GO" id="GO:0000272">
    <property type="term" value="P:polysaccharide catabolic process"/>
    <property type="evidence" value="ECO:0007669"/>
    <property type="project" value="TreeGrafter"/>
</dbReference>
<dbReference type="PANTHER" id="PTHR43576">
    <property type="entry name" value="ALPHA-L-ARABINOFURANOSIDASE C-RELATED"/>
    <property type="match status" value="1"/>
</dbReference>
<evidence type="ECO:0000259" key="9">
    <source>
        <dbReference type="SMART" id="SM00813"/>
    </source>
</evidence>
<comment type="pathway">
    <text evidence="2">Glycan metabolism.</text>
</comment>
<dbReference type="Gene3D" id="3.20.20.80">
    <property type="entry name" value="Glycosidases"/>
    <property type="match status" value="1"/>
</dbReference>
<evidence type="ECO:0000256" key="5">
    <source>
        <dbReference type="ARBA" id="ARBA00012670"/>
    </source>
</evidence>
<dbReference type="EC" id="3.2.1.55" evidence="5"/>
<evidence type="ECO:0000313" key="11">
    <source>
        <dbReference type="Proteomes" id="UP000481087"/>
    </source>
</evidence>
<dbReference type="RefSeq" id="WP_161408279.1">
    <property type="nucleotide sequence ID" value="NZ_WTUZ01000021.1"/>
</dbReference>
<keyword evidence="8" id="KW-0326">Glycosidase</keyword>
<reference evidence="10 11" key="1">
    <citation type="submission" date="2019-12" db="EMBL/GenBank/DDBJ databases">
        <title>Paenibacillus sp. nov. sp. isolated from soil.</title>
        <authorList>
            <person name="Kim J."/>
            <person name="Jeong S.E."/>
            <person name="Jung H.S."/>
            <person name="Jeon C.O."/>
        </authorList>
    </citation>
    <scope>NUCLEOTIDE SEQUENCE [LARGE SCALE GENOMIC DNA]</scope>
    <source>
        <strain evidence="10 11">5J-6</strain>
    </source>
</reference>
<comment type="subunit">
    <text evidence="4">Homohexamer; trimer of dimers.</text>
</comment>
<proteinExistence type="inferred from homology"/>
<keyword evidence="6" id="KW-0378">Hydrolase</keyword>
<comment type="similarity">
    <text evidence="3">Belongs to the glycosyl hydrolase 51 family.</text>
</comment>
<dbReference type="InterPro" id="IPR017853">
    <property type="entry name" value="GH"/>
</dbReference>
<dbReference type="InterPro" id="IPR010720">
    <property type="entry name" value="Alpha-L-AF_C"/>
</dbReference>
<evidence type="ECO:0000256" key="2">
    <source>
        <dbReference type="ARBA" id="ARBA00004881"/>
    </source>
</evidence>
<accession>A0A6L8V4E3</accession>
<feature type="domain" description="Alpha-L-arabinofuranosidase C-terminal" evidence="9">
    <location>
        <begin position="296"/>
        <end position="488"/>
    </location>
</feature>